<dbReference type="Gene3D" id="1.20.5.110">
    <property type="match status" value="1"/>
</dbReference>
<evidence type="ECO:0000313" key="5">
    <source>
        <dbReference type="EMBL" id="OIQ88518.1"/>
    </source>
</evidence>
<dbReference type="PROSITE" id="PS50005">
    <property type="entry name" value="TPR"/>
    <property type="match status" value="1"/>
</dbReference>
<sequence>MTMRLLIPLLLLFFCSASQAALFADNDARDEIVKLRSYVKEQQDKRITDLQAKLDASDALRQALEQRIGVQETQTVNLLAQIDRLNSDISNLRGQLEVYSHEIELSQQRQRDLYADLDGRLRKLEAVGTAAANPVQTTAAAATGADASATAPAGGDGAAELQSYEAALDLSKSGRHKESIDAFGKFLDAYPSSKYAAAAQYWIGYAYFSQKNYKSAIDSQKVLIKTYPDSNKVPDAMYNIANSQIQLSDLKGARQTLRDVLAKYPLSEVAPLAKKRLAVLESIKSRN</sequence>
<dbReference type="GO" id="GO:0070206">
    <property type="term" value="P:protein trimerization"/>
    <property type="evidence" value="ECO:0007669"/>
    <property type="project" value="InterPro"/>
</dbReference>
<evidence type="ECO:0000256" key="2">
    <source>
        <dbReference type="SAM" id="Coils"/>
    </source>
</evidence>
<dbReference type="Pfam" id="PF13525">
    <property type="entry name" value="YfiO"/>
    <property type="match status" value="1"/>
</dbReference>
<evidence type="ECO:0000259" key="4">
    <source>
        <dbReference type="Pfam" id="PF16331"/>
    </source>
</evidence>
<gene>
    <name evidence="5" type="primary">bamD_21</name>
    <name evidence="5" type="ORF">GALL_296000</name>
</gene>
<dbReference type="AlphaFoldDB" id="A0A1J5QXV1"/>
<comment type="caution">
    <text evidence="5">The sequence shown here is derived from an EMBL/GenBank/DDBJ whole genome shotgun (WGS) entry which is preliminary data.</text>
</comment>
<dbReference type="InterPro" id="IPR039565">
    <property type="entry name" value="BamD-like"/>
</dbReference>
<feature type="coiled-coil region" evidence="2">
    <location>
        <begin position="47"/>
        <end position="109"/>
    </location>
</feature>
<feature type="domain" description="YbgF trimerisation" evidence="4">
    <location>
        <begin position="62"/>
        <end position="130"/>
    </location>
</feature>
<keyword evidence="1" id="KW-0732">Signal</keyword>
<dbReference type="GO" id="GO:0051301">
    <property type="term" value="P:cell division"/>
    <property type="evidence" value="ECO:0007669"/>
    <property type="project" value="InterPro"/>
</dbReference>
<evidence type="ECO:0000256" key="1">
    <source>
        <dbReference type="ARBA" id="ARBA00022729"/>
    </source>
</evidence>
<organism evidence="5">
    <name type="scientific">mine drainage metagenome</name>
    <dbReference type="NCBI Taxonomy" id="410659"/>
    <lineage>
        <taxon>unclassified sequences</taxon>
        <taxon>metagenomes</taxon>
        <taxon>ecological metagenomes</taxon>
    </lineage>
</organism>
<protein>
    <submittedName>
        <fullName evidence="5">Outer membrane protein assembly factor BamD</fullName>
    </submittedName>
</protein>
<dbReference type="InterPro" id="IPR032519">
    <property type="entry name" value="YbgF_tri"/>
</dbReference>
<dbReference type="NCBIfam" id="TIGR02795">
    <property type="entry name" value="tol_pal_ybgF"/>
    <property type="match status" value="1"/>
</dbReference>
<proteinExistence type="inferred from homology"/>
<feature type="domain" description="Outer membrane lipoprotein BamD-like" evidence="3">
    <location>
        <begin position="162"/>
        <end position="280"/>
    </location>
</feature>
<dbReference type="InterPro" id="IPR011990">
    <property type="entry name" value="TPR-like_helical_dom_sf"/>
</dbReference>
<name>A0A1J5QXV1_9ZZZZ</name>
<dbReference type="HAMAP" id="MF_02066">
    <property type="entry name" value="CpoB"/>
    <property type="match status" value="1"/>
</dbReference>
<reference evidence="5" key="1">
    <citation type="submission" date="2016-10" db="EMBL/GenBank/DDBJ databases">
        <title>Sequence of Gallionella enrichment culture.</title>
        <authorList>
            <person name="Poehlein A."/>
            <person name="Muehling M."/>
            <person name="Daniel R."/>
        </authorList>
    </citation>
    <scope>NUCLEOTIDE SEQUENCE</scope>
</reference>
<dbReference type="InterPro" id="IPR014162">
    <property type="entry name" value="CpoB_C"/>
</dbReference>
<dbReference type="EMBL" id="MLJW01000369">
    <property type="protein sequence ID" value="OIQ88518.1"/>
    <property type="molecule type" value="Genomic_DNA"/>
</dbReference>
<dbReference type="Pfam" id="PF16331">
    <property type="entry name" value="TolA_bind_tri"/>
    <property type="match status" value="1"/>
</dbReference>
<dbReference type="InterPro" id="IPR034706">
    <property type="entry name" value="CpoB"/>
</dbReference>
<dbReference type="Gene3D" id="1.25.40.10">
    <property type="entry name" value="Tetratricopeptide repeat domain"/>
    <property type="match status" value="1"/>
</dbReference>
<evidence type="ECO:0000259" key="3">
    <source>
        <dbReference type="Pfam" id="PF13525"/>
    </source>
</evidence>
<accession>A0A1J5QXV1</accession>
<dbReference type="SUPFAM" id="SSF48452">
    <property type="entry name" value="TPR-like"/>
    <property type="match status" value="1"/>
</dbReference>
<keyword evidence="2" id="KW-0175">Coiled coil</keyword>
<dbReference type="InterPro" id="IPR019734">
    <property type="entry name" value="TPR_rpt"/>
</dbReference>